<evidence type="ECO:0000256" key="4">
    <source>
        <dbReference type="ARBA" id="ARBA00023014"/>
    </source>
</evidence>
<feature type="domain" description="Rieske" evidence="5">
    <location>
        <begin position="11"/>
        <end position="109"/>
    </location>
</feature>
<keyword evidence="2" id="KW-0479">Metal-binding</keyword>
<evidence type="ECO:0000256" key="2">
    <source>
        <dbReference type="ARBA" id="ARBA00022723"/>
    </source>
</evidence>
<dbReference type="EMBL" id="QGLE01000011">
    <property type="protein sequence ID" value="PWR19520.1"/>
    <property type="molecule type" value="Genomic_DNA"/>
</dbReference>
<sequence length="111" mass="11635">MSDGGVMNTETFLCRAADVPDGGALKIERAGRPPLAVFNVGGRFFVTDDTCTHGEASLSEGEIDADECVVECPWHSGAFDLATGKPCGAPCTIALKIHAFECRDGALYLLG</sequence>
<dbReference type="Pfam" id="PF00355">
    <property type="entry name" value="Rieske"/>
    <property type="match status" value="1"/>
</dbReference>
<dbReference type="GO" id="GO:0046872">
    <property type="term" value="F:metal ion binding"/>
    <property type="evidence" value="ECO:0007669"/>
    <property type="project" value="UniProtKB-KW"/>
</dbReference>
<dbReference type="SUPFAM" id="SSF50022">
    <property type="entry name" value="ISP domain"/>
    <property type="match status" value="1"/>
</dbReference>
<dbReference type="PROSITE" id="PS51296">
    <property type="entry name" value="RIESKE"/>
    <property type="match status" value="1"/>
</dbReference>
<dbReference type="CDD" id="cd03528">
    <property type="entry name" value="Rieske_RO_ferredoxin"/>
    <property type="match status" value="1"/>
</dbReference>
<dbReference type="OrthoDB" id="9800167at2"/>
<gene>
    <name evidence="6" type="ORF">DKG74_17165</name>
</gene>
<proteinExistence type="predicted"/>
<dbReference type="InterPro" id="IPR036922">
    <property type="entry name" value="Rieske_2Fe-2S_sf"/>
</dbReference>
<evidence type="ECO:0000313" key="7">
    <source>
        <dbReference type="Proteomes" id="UP000245461"/>
    </source>
</evidence>
<evidence type="ECO:0000259" key="5">
    <source>
        <dbReference type="PROSITE" id="PS51296"/>
    </source>
</evidence>
<evidence type="ECO:0000256" key="1">
    <source>
        <dbReference type="ARBA" id="ARBA00022714"/>
    </source>
</evidence>
<dbReference type="InterPro" id="IPR017941">
    <property type="entry name" value="Rieske_2Fe-2S"/>
</dbReference>
<dbReference type="PANTHER" id="PTHR21496">
    <property type="entry name" value="FERREDOXIN-RELATED"/>
    <property type="match status" value="1"/>
</dbReference>
<dbReference type="Proteomes" id="UP000245461">
    <property type="component" value="Unassembled WGS sequence"/>
</dbReference>
<evidence type="ECO:0000256" key="3">
    <source>
        <dbReference type="ARBA" id="ARBA00023004"/>
    </source>
</evidence>
<name>A0A317E088_9PROT</name>
<organism evidence="6 7">
    <name type="scientific">Zavarzinia aquatilis</name>
    <dbReference type="NCBI Taxonomy" id="2211142"/>
    <lineage>
        <taxon>Bacteria</taxon>
        <taxon>Pseudomonadati</taxon>
        <taxon>Pseudomonadota</taxon>
        <taxon>Alphaproteobacteria</taxon>
        <taxon>Rhodospirillales</taxon>
        <taxon>Zavarziniaceae</taxon>
        <taxon>Zavarzinia</taxon>
    </lineage>
</organism>
<dbReference type="GO" id="GO:0051537">
    <property type="term" value="F:2 iron, 2 sulfur cluster binding"/>
    <property type="evidence" value="ECO:0007669"/>
    <property type="project" value="UniProtKB-KW"/>
</dbReference>
<keyword evidence="1" id="KW-0001">2Fe-2S</keyword>
<keyword evidence="4" id="KW-0411">Iron-sulfur</keyword>
<dbReference type="Gene3D" id="2.102.10.10">
    <property type="entry name" value="Rieske [2Fe-2S] iron-sulphur domain"/>
    <property type="match status" value="1"/>
</dbReference>
<dbReference type="PANTHER" id="PTHR21496:SF23">
    <property type="entry name" value="3-PHENYLPROPIONATE_CINNAMIC ACID DIOXYGENASE FERREDOXIN SUBUNIT"/>
    <property type="match status" value="1"/>
</dbReference>
<reference evidence="6 7" key="1">
    <citation type="submission" date="2018-05" db="EMBL/GenBank/DDBJ databases">
        <title>Zavarzinia sp. HR-AS.</title>
        <authorList>
            <person name="Lee Y."/>
            <person name="Jeon C.O."/>
        </authorList>
    </citation>
    <scope>NUCLEOTIDE SEQUENCE [LARGE SCALE GENOMIC DNA]</scope>
    <source>
        <strain evidence="6 7">HR-AS</strain>
    </source>
</reference>
<dbReference type="AlphaFoldDB" id="A0A317E088"/>
<keyword evidence="3" id="KW-0408">Iron</keyword>
<protein>
    <submittedName>
        <fullName evidence="6">(2Fe-2S)-binding protein</fullName>
    </submittedName>
</protein>
<keyword evidence="7" id="KW-1185">Reference proteome</keyword>
<accession>A0A317E088</accession>
<comment type="caution">
    <text evidence="6">The sequence shown here is derived from an EMBL/GenBank/DDBJ whole genome shotgun (WGS) entry which is preliminary data.</text>
</comment>
<evidence type="ECO:0000313" key="6">
    <source>
        <dbReference type="EMBL" id="PWR19520.1"/>
    </source>
</evidence>